<gene>
    <name evidence="2" type="ORF">AMYX_34390</name>
</gene>
<organism evidence="2 3">
    <name type="scientific">Anaeromyxobacter diazotrophicus</name>
    <dbReference type="NCBI Taxonomy" id="2590199"/>
    <lineage>
        <taxon>Bacteria</taxon>
        <taxon>Pseudomonadati</taxon>
        <taxon>Myxococcota</taxon>
        <taxon>Myxococcia</taxon>
        <taxon>Myxococcales</taxon>
        <taxon>Cystobacterineae</taxon>
        <taxon>Anaeromyxobacteraceae</taxon>
        <taxon>Anaeromyxobacter</taxon>
    </lineage>
</organism>
<name>A0A7I9VR11_9BACT</name>
<evidence type="ECO:0000256" key="1">
    <source>
        <dbReference type="SAM" id="MobiDB-lite"/>
    </source>
</evidence>
<dbReference type="Proteomes" id="UP000503640">
    <property type="component" value="Unassembled WGS sequence"/>
</dbReference>
<accession>A0A7I9VR11</accession>
<dbReference type="RefSeq" id="WP_176067486.1">
    <property type="nucleotide sequence ID" value="NZ_BJTG01000008.1"/>
</dbReference>
<dbReference type="AlphaFoldDB" id="A0A7I9VR11"/>
<feature type="region of interest" description="Disordered" evidence="1">
    <location>
        <begin position="1"/>
        <end position="79"/>
    </location>
</feature>
<evidence type="ECO:0000313" key="2">
    <source>
        <dbReference type="EMBL" id="GEJ58698.1"/>
    </source>
</evidence>
<protein>
    <submittedName>
        <fullName evidence="2">Uncharacterized protein</fullName>
    </submittedName>
</protein>
<evidence type="ECO:0000313" key="3">
    <source>
        <dbReference type="Proteomes" id="UP000503640"/>
    </source>
</evidence>
<proteinExistence type="predicted"/>
<sequence length="120" mass="11588">MSDESSGFTAEPRGGDPKSTSAAGERTGESPSKGGRTPPAPGGAPGKPSPGATKAAGERVSETPPAGDPPVTDATGVVADHVQSSIIPPGTPPWIAGAPGPAAVPFALATPHHFPAAPGR</sequence>
<comment type="caution">
    <text evidence="2">The sequence shown here is derived from an EMBL/GenBank/DDBJ whole genome shotgun (WGS) entry which is preliminary data.</text>
</comment>
<dbReference type="EMBL" id="BJTG01000008">
    <property type="protein sequence ID" value="GEJ58698.1"/>
    <property type="molecule type" value="Genomic_DNA"/>
</dbReference>
<reference evidence="3" key="1">
    <citation type="journal article" date="2020" name="Appl. Environ. Microbiol.">
        <title>Diazotrophic Anaeromyxobacter Isolates from Soils.</title>
        <authorList>
            <person name="Masuda Y."/>
            <person name="Yamanaka H."/>
            <person name="Xu Z.X."/>
            <person name="Shiratori Y."/>
            <person name="Aono T."/>
            <person name="Amachi S."/>
            <person name="Senoo K."/>
            <person name="Itoh H."/>
        </authorList>
    </citation>
    <scope>NUCLEOTIDE SEQUENCE [LARGE SCALE GENOMIC DNA]</scope>
    <source>
        <strain evidence="3">R267</strain>
    </source>
</reference>
<keyword evidence="3" id="KW-1185">Reference proteome</keyword>